<feature type="region of interest" description="Disordered" evidence="1">
    <location>
        <begin position="224"/>
        <end position="248"/>
    </location>
</feature>
<dbReference type="EMBL" id="JALLAZ020001720">
    <property type="protein sequence ID" value="KAL3766814.1"/>
    <property type="molecule type" value="Genomic_DNA"/>
</dbReference>
<evidence type="ECO:0000259" key="2">
    <source>
        <dbReference type="PROSITE" id="PS50800"/>
    </source>
</evidence>
<evidence type="ECO:0000256" key="1">
    <source>
        <dbReference type="SAM" id="MobiDB-lite"/>
    </source>
</evidence>
<evidence type="ECO:0000313" key="4">
    <source>
        <dbReference type="Proteomes" id="UP001530315"/>
    </source>
</evidence>
<dbReference type="InterPro" id="IPR002925">
    <property type="entry name" value="Dienelactn_hydro"/>
</dbReference>
<protein>
    <recommendedName>
        <fullName evidence="2">SAP domain-containing protein</fullName>
    </recommendedName>
</protein>
<feature type="compositionally biased region" description="Low complexity" evidence="1">
    <location>
        <begin position="234"/>
        <end position="246"/>
    </location>
</feature>
<dbReference type="Pfam" id="PF01738">
    <property type="entry name" value="DLH"/>
    <property type="match status" value="1"/>
</dbReference>
<sequence>MILATIAPTFSAFTLQDRQSSRLGRSQETTSFDVKSRPMHHFTATSARAANNNSGRDSDDYTDDEDEITEMQPPPPTIDGFDFEDEMDLTRDELMSMTVTQLKQQLRLRGKKVTGNKAQLIDRLLKKNTFVDASRQDGRSDDLVQPGYTKYDKHFASRKNTNDVNDVSNDRDKQANGKRSDEDSHKVVEAKMRGADIVDVTDFIDVDEVGKSFRSNSKANTKPIIDADIEDATSEGSADTSSSSSEVWGDDARIVDDYEGRSVVVDGLSRTVIEYKGSSNAIVQAYVVGSRDSLKSFLRGGQQASATAHSFNSDATSRDAPVYSSMEEEVYAIQRKREMESKRGLIRPDDADGQEDATDPGTSYSTIERDFGDWGIYTPTGAQLSSAEVQGVLLLSDVYGPFTDNTEALADKIAFECQPVVVLAPDLFRGKPWTISPHLDEDGVERNDDGDTYEGWRAKHPDRRVDVDIRAAAAVLRERYAVSSVAIWGTCYGGGRALEAAAGWYAGGPSSYYEDAFSDRPPPPHVDPVAAVAWYPTRYDARKLFGKTNEGFRTFESGKERSVAVLAIFAENDNLPGATPEDAMLLKECLDEDPRIKDFMVKVFPDQKHGFAHSTMREECQDDVDRFLGENFGSIEPLSVGGDAEVACLLSTAWVETYTRVFLPTIGTPVRFDADERWSSTLEMQGNPQKERRDVRAELEEAIANYKDVDVDLRRMSQSVSPLQDGPGIDNIEDIEEEREMIRQQILDKYNITEDDDEETFEKKFQQAREDGALNALLLDAYMDGEAYW</sequence>
<keyword evidence="4" id="KW-1185">Reference proteome</keyword>
<dbReference type="PROSITE" id="PS50800">
    <property type="entry name" value="SAP"/>
    <property type="match status" value="1"/>
</dbReference>
<organism evidence="3 4">
    <name type="scientific">Stephanodiscus triporus</name>
    <dbReference type="NCBI Taxonomy" id="2934178"/>
    <lineage>
        <taxon>Eukaryota</taxon>
        <taxon>Sar</taxon>
        <taxon>Stramenopiles</taxon>
        <taxon>Ochrophyta</taxon>
        <taxon>Bacillariophyta</taxon>
        <taxon>Coscinodiscophyceae</taxon>
        <taxon>Thalassiosirophycidae</taxon>
        <taxon>Stephanodiscales</taxon>
        <taxon>Stephanodiscaceae</taxon>
        <taxon>Stephanodiscus</taxon>
    </lineage>
</organism>
<reference evidence="3 4" key="1">
    <citation type="submission" date="2024-10" db="EMBL/GenBank/DDBJ databases">
        <title>Updated reference genomes for cyclostephanoid diatoms.</title>
        <authorList>
            <person name="Roberts W.R."/>
            <person name="Alverson A.J."/>
        </authorList>
    </citation>
    <scope>NUCLEOTIDE SEQUENCE [LARGE SCALE GENOMIC DNA]</scope>
    <source>
        <strain evidence="3 4">AJA276-08</strain>
    </source>
</reference>
<dbReference type="InterPro" id="IPR003034">
    <property type="entry name" value="SAP_dom"/>
</dbReference>
<dbReference type="InterPro" id="IPR036361">
    <property type="entry name" value="SAP_dom_sf"/>
</dbReference>
<dbReference type="AlphaFoldDB" id="A0ABD3MUE6"/>
<dbReference type="Pfam" id="PF02037">
    <property type="entry name" value="SAP"/>
    <property type="match status" value="1"/>
</dbReference>
<dbReference type="Proteomes" id="UP001530315">
    <property type="component" value="Unassembled WGS sequence"/>
</dbReference>
<proteinExistence type="predicted"/>
<dbReference type="Gene3D" id="3.40.50.1820">
    <property type="entry name" value="alpha/beta hydrolase"/>
    <property type="match status" value="1"/>
</dbReference>
<feature type="region of interest" description="Disordered" evidence="1">
    <location>
        <begin position="16"/>
        <end position="83"/>
    </location>
</feature>
<feature type="compositionally biased region" description="Polar residues" evidence="1">
    <location>
        <begin position="16"/>
        <end position="33"/>
    </location>
</feature>
<feature type="region of interest" description="Disordered" evidence="1">
    <location>
        <begin position="342"/>
        <end position="366"/>
    </location>
</feature>
<dbReference type="SUPFAM" id="SSF68906">
    <property type="entry name" value="SAP domain"/>
    <property type="match status" value="1"/>
</dbReference>
<dbReference type="InterPro" id="IPR029058">
    <property type="entry name" value="AB_hydrolase_fold"/>
</dbReference>
<dbReference type="SUPFAM" id="SSF53474">
    <property type="entry name" value="alpha/beta-Hydrolases"/>
    <property type="match status" value="1"/>
</dbReference>
<gene>
    <name evidence="3" type="ORF">ACHAW5_009706</name>
</gene>
<comment type="caution">
    <text evidence="3">The sequence shown here is derived from an EMBL/GenBank/DDBJ whole genome shotgun (WGS) entry which is preliminary data.</text>
</comment>
<accession>A0ABD3MUE6</accession>
<dbReference type="PANTHER" id="PTHR17630">
    <property type="entry name" value="DIENELACTONE HYDROLASE"/>
    <property type="match status" value="1"/>
</dbReference>
<feature type="region of interest" description="Disordered" evidence="1">
    <location>
        <begin position="151"/>
        <end position="187"/>
    </location>
</feature>
<dbReference type="Gene3D" id="1.10.720.30">
    <property type="entry name" value="SAP domain"/>
    <property type="match status" value="1"/>
</dbReference>
<feature type="compositionally biased region" description="Low complexity" evidence="1">
    <location>
        <begin position="43"/>
        <end position="54"/>
    </location>
</feature>
<feature type="compositionally biased region" description="Basic and acidic residues" evidence="1">
    <location>
        <begin position="168"/>
        <end position="187"/>
    </location>
</feature>
<feature type="compositionally biased region" description="Acidic residues" evidence="1">
    <location>
        <begin position="60"/>
        <end position="69"/>
    </location>
</feature>
<dbReference type="SMART" id="SM00513">
    <property type="entry name" value="SAP"/>
    <property type="match status" value="1"/>
</dbReference>
<evidence type="ECO:0000313" key="3">
    <source>
        <dbReference type="EMBL" id="KAL3766814.1"/>
    </source>
</evidence>
<name>A0ABD3MUE6_9STRA</name>
<feature type="domain" description="SAP" evidence="2">
    <location>
        <begin position="94"/>
        <end position="128"/>
    </location>
</feature>
<dbReference type="PANTHER" id="PTHR17630:SF44">
    <property type="entry name" value="PROTEIN AIM2"/>
    <property type="match status" value="1"/>
</dbReference>
<feature type="compositionally biased region" description="Polar residues" evidence="1">
    <location>
        <begin position="158"/>
        <end position="167"/>
    </location>
</feature>